<accession>A0A6J6LUS0</accession>
<dbReference type="AlphaFoldDB" id="A0A6J6LUS0"/>
<protein>
    <submittedName>
        <fullName evidence="1">Unannotated protein</fullName>
    </submittedName>
</protein>
<gene>
    <name evidence="1" type="ORF">UFOPK2265_01068</name>
</gene>
<dbReference type="EMBL" id="CAEZWP010000069">
    <property type="protein sequence ID" value="CAB4665491.1"/>
    <property type="molecule type" value="Genomic_DNA"/>
</dbReference>
<sequence length="167" mass="17851">MRGVPTCSITTKSSSLPIGAAGSKILDNCITRFLVASSSSARLLSASLTLLANALAFSRSEFFSSPFALATALDNVFCSARRVSKSLRAKRRASSLFKTLSTIVTSSPRPFCDARTTSGLSRKNLMSIICRSFLSGTNQGSGCLHRSRVRPRSSPLLGYQLSGLLHQ</sequence>
<organism evidence="1">
    <name type="scientific">freshwater metagenome</name>
    <dbReference type="NCBI Taxonomy" id="449393"/>
    <lineage>
        <taxon>unclassified sequences</taxon>
        <taxon>metagenomes</taxon>
        <taxon>ecological metagenomes</taxon>
    </lineage>
</organism>
<reference evidence="1" key="1">
    <citation type="submission" date="2020-05" db="EMBL/GenBank/DDBJ databases">
        <authorList>
            <person name="Chiriac C."/>
            <person name="Salcher M."/>
            <person name="Ghai R."/>
            <person name="Kavagutti S V."/>
        </authorList>
    </citation>
    <scope>NUCLEOTIDE SEQUENCE</scope>
</reference>
<name>A0A6J6LUS0_9ZZZZ</name>
<proteinExistence type="predicted"/>
<evidence type="ECO:0000313" key="1">
    <source>
        <dbReference type="EMBL" id="CAB4665491.1"/>
    </source>
</evidence>